<reference evidence="7" key="1">
    <citation type="submission" date="2017-01" db="EMBL/GenBank/DDBJ databases">
        <title>Comparative genomics of anhydrobiosis in the tardigrade Hypsibius dujardini.</title>
        <authorList>
            <person name="Yoshida Y."/>
            <person name="Koutsovoulos G."/>
            <person name="Laetsch D."/>
            <person name="Stevens L."/>
            <person name="Kumar S."/>
            <person name="Horikawa D."/>
            <person name="Ishino K."/>
            <person name="Komine S."/>
            <person name="Tomita M."/>
            <person name="Blaxter M."/>
            <person name="Arakawa K."/>
        </authorList>
    </citation>
    <scope>NUCLEOTIDE SEQUENCE [LARGE SCALE GENOMIC DNA]</scope>
    <source>
        <strain evidence="7">Z151</strain>
    </source>
</reference>
<accession>A0A1W0WS95</accession>
<keyword evidence="6" id="KW-0378">Hydrolase</keyword>
<dbReference type="InterPro" id="IPR006357">
    <property type="entry name" value="HAD-SF_hydro_IIA"/>
</dbReference>
<keyword evidence="7" id="KW-1185">Reference proteome</keyword>
<dbReference type="NCBIfam" id="TIGR01460">
    <property type="entry name" value="HAD-SF-IIA"/>
    <property type="match status" value="1"/>
</dbReference>
<organism evidence="6 7">
    <name type="scientific">Hypsibius exemplaris</name>
    <name type="common">Freshwater tardigrade</name>
    <dbReference type="NCBI Taxonomy" id="2072580"/>
    <lineage>
        <taxon>Eukaryota</taxon>
        <taxon>Metazoa</taxon>
        <taxon>Ecdysozoa</taxon>
        <taxon>Tardigrada</taxon>
        <taxon>Eutardigrada</taxon>
        <taxon>Parachela</taxon>
        <taxon>Hypsibioidea</taxon>
        <taxon>Hypsibiidae</taxon>
        <taxon>Hypsibius</taxon>
    </lineage>
</organism>
<dbReference type="Pfam" id="PF13242">
    <property type="entry name" value="Hydrolase_like"/>
    <property type="match status" value="1"/>
</dbReference>
<sequence length="298" mass="32843">MPNRTLLAGENAENSAPVMKADLKHLLPAFRALHKHTRMTRFCMALIDLSGTLHVDDQAQPGAVAAIDRLRQSGIPLRFVTNTTKESKRLIHQRLLNMGFHIKIDEIFTSLTAARKILEAKKWRPWFIVSDEAMEDFDGLPTENPNAVVIGLAPEKLNHENMNKAFDMIFNQGAHLVAIHKSRYYQTKHGLALGPGAFVTGLEYATDTKAQVVGKPDAAFFLSAIPGSLCTHKLNEIVMIGDDIRDDVGGALKAGLSAILVRTGKYKAGDEAKIEPSHPTFIANDIVEAVNYILEDEL</sequence>
<gene>
    <name evidence="6" type="ORF">BV898_07835</name>
</gene>
<proteinExistence type="inferred from homology"/>
<keyword evidence="4" id="KW-0460">Magnesium</keyword>
<dbReference type="InterPro" id="IPR036412">
    <property type="entry name" value="HAD-like_sf"/>
</dbReference>
<keyword evidence="3" id="KW-0479">Metal-binding</keyword>
<dbReference type="CDD" id="cd07509">
    <property type="entry name" value="HAD_PPase"/>
    <property type="match status" value="1"/>
</dbReference>
<comment type="similarity">
    <text evidence="2">Belongs to the HAD-like hydrolase superfamily.</text>
</comment>
<dbReference type="Pfam" id="PF13344">
    <property type="entry name" value="Hydrolase_6"/>
    <property type="match status" value="1"/>
</dbReference>
<dbReference type="AlphaFoldDB" id="A0A1W0WS95"/>
<name>A0A1W0WS95_HYPEX</name>
<dbReference type="GO" id="GO:0046872">
    <property type="term" value="F:metal ion binding"/>
    <property type="evidence" value="ECO:0007669"/>
    <property type="project" value="UniProtKB-KW"/>
</dbReference>
<dbReference type="Proteomes" id="UP000192578">
    <property type="component" value="Unassembled WGS sequence"/>
</dbReference>
<evidence type="ECO:0000256" key="5">
    <source>
        <dbReference type="ARBA" id="ARBA00039666"/>
    </source>
</evidence>
<dbReference type="GO" id="GO:0016791">
    <property type="term" value="F:phosphatase activity"/>
    <property type="evidence" value="ECO:0007669"/>
    <property type="project" value="InterPro"/>
</dbReference>
<evidence type="ECO:0000256" key="2">
    <source>
        <dbReference type="ARBA" id="ARBA00007958"/>
    </source>
</evidence>
<comment type="cofactor">
    <cofactor evidence="1">
        <name>Mg(2+)</name>
        <dbReference type="ChEBI" id="CHEBI:18420"/>
    </cofactor>
</comment>
<dbReference type="PANTHER" id="PTHR19288">
    <property type="entry name" value="4-NITROPHENYLPHOSPHATASE-RELATED"/>
    <property type="match status" value="1"/>
</dbReference>
<evidence type="ECO:0000256" key="3">
    <source>
        <dbReference type="ARBA" id="ARBA00022723"/>
    </source>
</evidence>
<evidence type="ECO:0000256" key="1">
    <source>
        <dbReference type="ARBA" id="ARBA00001946"/>
    </source>
</evidence>
<dbReference type="FunFam" id="3.40.50.1000:FF:000060">
    <property type="entry name" value="Haloacid dehalogenase-like hydrolase domain-containing protein 2"/>
    <property type="match status" value="1"/>
</dbReference>
<evidence type="ECO:0000313" key="7">
    <source>
        <dbReference type="Proteomes" id="UP000192578"/>
    </source>
</evidence>
<protein>
    <recommendedName>
        <fullName evidence="5">Haloacid dehalogenase-like hydrolase domain-containing protein 2</fullName>
    </recommendedName>
</protein>
<dbReference type="Gene3D" id="3.40.50.1000">
    <property type="entry name" value="HAD superfamily/HAD-like"/>
    <property type="match status" value="2"/>
</dbReference>
<evidence type="ECO:0000313" key="6">
    <source>
        <dbReference type="EMBL" id="OQV18064.1"/>
    </source>
</evidence>
<dbReference type="NCBIfam" id="TIGR01458">
    <property type="entry name" value="HAD-SF-IIA-hyp3"/>
    <property type="match status" value="1"/>
</dbReference>
<comment type="caution">
    <text evidence="6">The sequence shown here is derived from an EMBL/GenBank/DDBJ whole genome shotgun (WGS) entry which is preliminary data.</text>
</comment>
<dbReference type="InterPro" id="IPR006355">
    <property type="entry name" value="LHPP/HDHD2"/>
</dbReference>
<dbReference type="PANTHER" id="PTHR19288:SF46">
    <property type="entry name" value="HALOACID DEHALOGENASE-LIKE HYDROLASE DOMAIN-CONTAINING PROTEIN 2"/>
    <property type="match status" value="1"/>
</dbReference>
<dbReference type="EMBL" id="MTYJ01000053">
    <property type="protein sequence ID" value="OQV18064.1"/>
    <property type="molecule type" value="Genomic_DNA"/>
</dbReference>
<evidence type="ECO:0000256" key="4">
    <source>
        <dbReference type="ARBA" id="ARBA00022842"/>
    </source>
</evidence>
<dbReference type="InterPro" id="IPR023214">
    <property type="entry name" value="HAD_sf"/>
</dbReference>
<dbReference type="GO" id="GO:0005737">
    <property type="term" value="C:cytoplasm"/>
    <property type="evidence" value="ECO:0007669"/>
    <property type="project" value="TreeGrafter"/>
</dbReference>
<dbReference type="OrthoDB" id="426235at2759"/>
<dbReference type="SUPFAM" id="SSF56784">
    <property type="entry name" value="HAD-like"/>
    <property type="match status" value="1"/>
</dbReference>